<proteinExistence type="predicted"/>
<dbReference type="EMBL" id="JAZHXJ010003510">
    <property type="protein sequence ID" value="KAL1835112.1"/>
    <property type="molecule type" value="Genomic_DNA"/>
</dbReference>
<feature type="compositionally biased region" description="Low complexity" evidence="1">
    <location>
        <begin position="53"/>
        <end position="69"/>
    </location>
</feature>
<evidence type="ECO:0000256" key="1">
    <source>
        <dbReference type="SAM" id="MobiDB-lite"/>
    </source>
</evidence>
<reference evidence="2 3" key="1">
    <citation type="journal article" date="2024" name="Commun. Biol.">
        <title>Comparative genomic analysis of thermophilic fungi reveals convergent evolutionary adaptations and gene losses.</title>
        <authorList>
            <person name="Steindorff A.S."/>
            <person name="Aguilar-Pontes M.V."/>
            <person name="Robinson A.J."/>
            <person name="Andreopoulos B."/>
            <person name="LaButti K."/>
            <person name="Kuo A."/>
            <person name="Mondo S."/>
            <person name="Riley R."/>
            <person name="Otillar R."/>
            <person name="Haridas S."/>
            <person name="Lipzen A."/>
            <person name="Grimwood J."/>
            <person name="Schmutz J."/>
            <person name="Clum A."/>
            <person name="Reid I.D."/>
            <person name="Moisan M.C."/>
            <person name="Butler G."/>
            <person name="Nguyen T.T.M."/>
            <person name="Dewar K."/>
            <person name="Conant G."/>
            <person name="Drula E."/>
            <person name="Henrissat B."/>
            <person name="Hansel C."/>
            <person name="Singer S."/>
            <person name="Hutchinson M.I."/>
            <person name="de Vries R.P."/>
            <person name="Natvig D.O."/>
            <person name="Powell A.J."/>
            <person name="Tsang A."/>
            <person name="Grigoriev I.V."/>
        </authorList>
    </citation>
    <scope>NUCLEOTIDE SEQUENCE [LARGE SCALE GENOMIC DNA]</scope>
    <source>
        <strain evidence="2 3">ATCC 24622</strain>
    </source>
</reference>
<evidence type="ECO:0000313" key="2">
    <source>
        <dbReference type="EMBL" id="KAL1835112.1"/>
    </source>
</evidence>
<comment type="caution">
    <text evidence="2">The sequence shown here is derived from an EMBL/GenBank/DDBJ whole genome shotgun (WGS) entry which is preliminary data.</text>
</comment>
<name>A0ABR3V0F4_9PEZI</name>
<evidence type="ECO:0000313" key="3">
    <source>
        <dbReference type="Proteomes" id="UP001586593"/>
    </source>
</evidence>
<sequence length="69" mass="7314">MAVREPRRSLFPQMDSPRPAGLWAVAAVRDVTEDSYPSPPRHGSIVRPGQPGPAGSKSASRSSSWSGPS</sequence>
<feature type="region of interest" description="Disordered" evidence="1">
    <location>
        <begin position="33"/>
        <end position="69"/>
    </location>
</feature>
<keyword evidence="3" id="KW-1185">Reference proteome</keyword>
<dbReference type="Proteomes" id="UP001586593">
    <property type="component" value="Unassembled WGS sequence"/>
</dbReference>
<protein>
    <submittedName>
        <fullName evidence="2">Uncharacterized protein</fullName>
    </submittedName>
</protein>
<accession>A0ABR3V0F4</accession>
<gene>
    <name evidence="2" type="ORF">VTK73DRAFT_6252</name>
</gene>
<organism evidence="2 3">
    <name type="scientific">Phialemonium thermophilum</name>
    <dbReference type="NCBI Taxonomy" id="223376"/>
    <lineage>
        <taxon>Eukaryota</taxon>
        <taxon>Fungi</taxon>
        <taxon>Dikarya</taxon>
        <taxon>Ascomycota</taxon>
        <taxon>Pezizomycotina</taxon>
        <taxon>Sordariomycetes</taxon>
        <taxon>Sordariomycetidae</taxon>
        <taxon>Cephalothecales</taxon>
        <taxon>Cephalothecaceae</taxon>
        <taxon>Phialemonium</taxon>
    </lineage>
</organism>